<protein>
    <submittedName>
        <fullName evidence="6">DegT/DnrJ/EryC1/StrS family aminotransferase</fullName>
    </submittedName>
</protein>
<dbReference type="PANTHER" id="PTHR30244:SF36">
    <property type="entry name" value="3-OXO-GLUCOSE-6-PHOSPHATE:GLUTAMATE AMINOTRANSFERASE"/>
    <property type="match status" value="1"/>
</dbReference>
<sequence>MTAAEKEIKYLDLKAINDQYQPEINNAIAQVLDSGWYLHGKALRQFEEEYAAFIGSEYSIGCGCGLDALKLILMGEMELGRLQKGDEILVPANTYYATILAITSVGLKPVLIDARLDTLQIDERLIEQHITHQTKALMTVHLYGKLSVTPKILELCRKHQLLLFEDNAQAFACQMQVENSEASRKSIHTGNIGDAAAHSFYPGKNLGALGDAGAITTNDRKLAEVITSLRDYGRVSKYEYDYQGLNSRMEELQAAVLCVKLKNPYGEAKDRFQKAQYYLSKLDKKIVEHCIPQELYKEESENVVHVFPFLTEKRDELRDYLSEHRVQTVCHYPIPPHQQPCYPEWNHLSFPVTERIAQQEISLPCNSTLKQEELDRIINLINRFFEERGI</sequence>
<evidence type="ECO:0000256" key="3">
    <source>
        <dbReference type="PIRSR" id="PIRSR000390-1"/>
    </source>
</evidence>
<dbReference type="PANTHER" id="PTHR30244">
    <property type="entry name" value="TRANSAMINASE"/>
    <property type="match status" value="1"/>
</dbReference>
<dbReference type="InterPro" id="IPR015424">
    <property type="entry name" value="PyrdxlP-dep_Trfase"/>
</dbReference>
<evidence type="ECO:0000256" key="2">
    <source>
        <dbReference type="ARBA" id="ARBA00037999"/>
    </source>
</evidence>
<keyword evidence="6" id="KW-0808">Transferase</keyword>
<dbReference type="PIRSF" id="PIRSF000390">
    <property type="entry name" value="PLP_StrS"/>
    <property type="match status" value="1"/>
</dbReference>
<comment type="similarity">
    <text evidence="2 5">Belongs to the DegT/DnrJ/EryC1 family.</text>
</comment>
<evidence type="ECO:0000256" key="4">
    <source>
        <dbReference type="PIRSR" id="PIRSR000390-2"/>
    </source>
</evidence>
<dbReference type="Gene3D" id="3.90.1150.10">
    <property type="entry name" value="Aspartate Aminotransferase, domain 1"/>
    <property type="match status" value="1"/>
</dbReference>
<evidence type="ECO:0000256" key="1">
    <source>
        <dbReference type="ARBA" id="ARBA00022898"/>
    </source>
</evidence>
<evidence type="ECO:0000313" key="7">
    <source>
        <dbReference type="Proteomes" id="UP000480425"/>
    </source>
</evidence>
<keyword evidence="1 4" id="KW-0663">Pyridoxal phosphate</keyword>
<gene>
    <name evidence="6" type="ORF">F7D73_11185</name>
</gene>
<dbReference type="InterPro" id="IPR015422">
    <property type="entry name" value="PyrdxlP-dep_Trfase_small"/>
</dbReference>
<dbReference type="GO" id="GO:0030170">
    <property type="term" value="F:pyridoxal phosphate binding"/>
    <property type="evidence" value="ECO:0007669"/>
    <property type="project" value="TreeGrafter"/>
</dbReference>
<dbReference type="GO" id="GO:0000271">
    <property type="term" value="P:polysaccharide biosynthetic process"/>
    <property type="evidence" value="ECO:0007669"/>
    <property type="project" value="TreeGrafter"/>
</dbReference>
<dbReference type="OrthoDB" id="9810913at2"/>
<dbReference type="GO" id="GO:0008483">
    <property type="term" value="F:transaminase activity"/>
    <property type="evidence" value="ECO:0007669"/>
    <property type="project" value="UniProtKB-KW"/>
</dbReference>
<dbReference type="EMBL" id="VZCB01000080">
    <property type="protein sequence ID" value="MQN81500.1"/>
    <property type="molecule type" value="Genomic_DNA"/>
</dbReference>
<dbReference type="InterPro" id="IPR000653">
    <property type="entry name" value="DegT/StrS_aminotransferase"/>
</dbReference>
<proteinExistence type="inferred from homology"/>
<evidence type="ECO:0000313" key="6">
    <source>
        <dbReference type="EMBL" id="MQN81500.1"/>
    </source>
</evidence>
<dbReference type="Gene3D" id="3.40.640.10">
    <property type="entry name" value="Type I PLP-dependent aspartate aminotransferase-like (Major domain)"/>
    <property type="match status" value="1"/>
</dbReference>
<dbReference type="SUPFAM" id="SSF53383">
    <property type="entry name" value="PLP-dependent transferases"/>
    <property type="match status" value="1"/>
</dbReference>
<dbReference type="AlphaFoldDB" id="A0A6G1U399"/>
<dbReference type="Pfam" id="PF01041">
    <property type="entry name" value="DegT_DnrJ_EryC1"/>
    <property type="match status" value="1"/>
</dbReference>
<dbReference type="Proteomes" id="UP000480425">
    <property type="component" value="Unassembled WGS sequence"/>
</dbReference>
<keyword evidence="6" id="KW-0032">Aminotransferase</keyword>
<dbReference type="CDD" id="cd00616">
    <property type="entry name" value="AHBA_syn"/>
    <property type="match status" value="1"/>
</dbReference>
<feature type="active site" description="Proton acceptor" evidence="3">
    <location>
        <position position="204"/>
    </location>
</feature>
<dbReference type="InterPro" id="IPR015421">
    <property type="entry name" value="PyrdxlP-dep_Trfase_major"/>
</dbReference>
<feature type="modified residue" description="N6-(pyridoxal phosphate)lysine" evidence="4">
    <location>
        <position position="204"/>
    </location>
</feature>
<reference evidence="6 7" key="1">
    <citation type="submission" date="2019-09" db="EMBL/GenBank/DDBJ databases">
        <title>Distinct polysaccharide growth profiles of human intestinal Prevotella copri isolates.</title>
        <authorList>
            <person name="Fehlner-Peach H."/>
            <person name="Magnabosco C."/>
            <person name="Raghavan V."/>
            <person name="Scher J.U."/>
            <person name="Tett A."/>
            <person name="Cox L.M."/>
            <person name="Gottsegen C."/>
            <person name="Watters A."/>
            <person name="Wiltshire- Gordon J.D."/>
            <person name="Segata N."/>
            <person name="Bonneau R."/>
            <person name="Littman D.R."/>
        </authorList>
    </citation>
    <scope>NUCLEOTIDE SEQUENCE [LARGE SCALE GENOMIC DNA]</scope>
    <source>
        <strain evidence="7">iA622</strain>
    </source>
</reference>
<name>A0A6G1U399_9BACT</name>
<comment type="caution">
    <text evidence="6">The sequence shown here is derived from an EMBL/GenBank/DDBJ whole genome shotgun (WGS) entry which is preliminary data.</text>
</comment>
<evidence type="ECO:0000256" key="5">
    <source>
        <dbReference type="RuleBase" id="RU004508"/>
    </source>
</evidence>
<accession>A0A6G1U399</accession>
<organism evidence="6 7">
    <name type="scientific">Segatella copri</name>
    <dbReference type="NCBI Taxonomy" id="165179"/>
    <lineage>
        <taxon>Bacteria</taxon>
        <taxon>Pseudomonadati</taxon>
        <taxon>Bacteroidota</taxon>
        <taxon>Bacteroidia</taxon>
        <taxon>Bacteroidales</taxon>
        <taxon>Prevotellaceae</taxon>
        <taxon>Segatella</taxon>
    </lineage>
</organism>